<gene>
    <name evidence="2" type="ORF">DEF24_22415</name>
</gene>
<organism evidence="2 3">
    <name type="scientific">Marinitenerispora sediminis</name>
    <dbReference type="NCBI Taxonomy" id="1931232"/>
    <lineage>
        <taxon>Bacteria</taxon>
        <taxon>Bacillati</taxon>
        <taxon>Actinomycetota</taxon>
        <taxon>Actinomycetes</taxon>
        <taxon>Streptosporangiales</taxon>
        <taxon>Nocardiopsidaceae</taxon>
        <taxon>Marinitenerispora</taxon>
    </lineage>
</organism>
<sequence length="213" mass="23693">MEARHWPMYDLRIRTPRLELRLPLLSELDDLAELATEGVHDPAVMPFGVPWTDAEPDEVGRGVMQYHWRMLGACTPGDWRLPLAVFLDGRIVGTQELAALDFAVLREVRTGSWLGRRYQGRGIGSEMRAAVLDLAFVGLGAEAARSTAMSDNPASLGVSRRLGYRPDGTSLLTSRNRPAVQQRLLLSRDDWEKHRTVPVELAGLERCLPLLGA</sequence>
<dbReference type="GO" id="GO:0005737">
    <property type="term" value="C:cytoplasm"/>
    <property type="evidence" value="ECO:0007669"/>
    <property type="project" value="TreeGrafter"/>
</dbReference>
<dbReference type="GO" id="GO:0008999">
    <property type="term" value="F:protein-N-terminal-alanine acetyltransferase activity"/>
    <property type="evidence" value="ECO:0007669"/>
    <property type="project" value="TreeGrafter"/>
</dbReference>
<dbReference type="Pfam" id="PF13302">
    <property type="entry name" value="Acetyltransf_3"/>
    <property type="match status" value="1"/>
</dbReference>
<dbReference type="InterPro" id="IPR051908">
    <property type="entry name" value="Ribosomal_N-acetyltransferase"/>
</dbReference>
<dbReference type="InterPro" id="IPR000182">
    <property type="entry name" value="GNAT_dom"/>
</dbReference>
<dbReference type="Proteomes" id="UP000253318">
    <property type="component" value="Unassembled WGS sequence"/>
</dbReference>
<dbReference type="SUPFAM" id="SSF55729">
    <property type="entry name" value="Acyl-CoA N-acyltransferases (Nat)"/>
    <property type="match status" value="1"/>
</dbReference>
<dbReference type="GO" id="GO:1990189">
    <property type="term" value="F:protein N-terminal-serine acetyltransferase activity"/>
    <property type="evidence" value="ECO:0007669"/>
    <property type="project" value="TreeGrafter"/>
</dbReference>
<dbReference type="EMBL" id="QEIN01000231">
    <property type="protein sequence ID" value="RCV52098.1"/>
    <property type="molecule type" value="Genomic_DNA"/>
</dbReference>
<reference evidence="2 3" key="1">
    <citation type="submission" date="2018-04" db="EMBL/GenBank/DDBJ databases">
        <title>Novel actinobacteria from marine sediment.</title>
        <authorList>
            <person name="Ng Z.Y."/>
            <person name="Tan G.Y.A."/>
        </authorList>
    </citation>
    <scope>NUCLEOTIDE SEQUENCE [LARGE SCALE GENOMIC DNA]</scope>
    <source>
        <strain evidence="2 3">TPS81</strain>
    </source>
</reference>
<dbReference type="PANTHER" id="PTHR43441:SF11">
    <property type="entry name" value="RIBOSOMAL-PROTEIN-SERINE ACETYLTRANSFERASE"/>
    <property type="match status" value="1"/>
</dbReference>
<dbReference type="InterPro" id="IPR016181">
    <property type="entry name" value="Acyl_CoA_acyltransferase"/>
</dbReference>
<dbReference type="PANTHER" id="PTHR43441">
    <property type="entry name" value="RIBOSOMAL-PROTEIN-SERINE ACETYLTRANSFERASE"/>
    <property type="match status" value="1"/>
</dbReference>
<feature type="domain" description="N-acetyltransferase" evidence="1">
    <location>
        <begin position="18"/>
        <end position="187"/>
    </location>
</feature>
<dbReference type="AlphaFoldDB" id="A0A368T067"/>
<name>A0A368T067_9ACTN</name>
<dbReference type="Gene3D" id="3.40.630.30">
    <property type="match status" value="1"/>
</dbReference>
<keyword evidence="2" id="KW-0808">Transferase</keyword>
<keyword evidence="3" id="KW-1185">Reference proteome</keyword>
<evidence type="ECO:0000313" key="2">
    <source>
        <dbReference type="EMBL" id="RCV52098.1"/>
    </source>
</evidence>
<comment type="caution">
    <text evidence="2">The sequence shown here is derived from an EMBL/GenBank/DDBJ whole genome shotgun (WGS) entry which is preliminary data.</text>
</comment>
<evidence type="ECO:0000313" key="3">
    <source>
        <dbReference type="Proteomes" id="UP000253318"/>
    </source>
</evidence>
<dbReference type="OrthoDB" id="3466127at2"/>
<evidence type="ECO:0000259" key="1">
    <source>
        <dbReference type="PROSITE" id="PS51186"/>
    </source>
</evidence>
<proteinExistence type="predicted"/>
<dbReference type="PROSITE" id="PS51186">
    <property type="entry name" value="GNAT"/>
    <property type="match status" value="1"/>
</dbReference>
<accession>A0A368T067</accession>
<dbReference type="RefSeq" id="WP_114399636.1">
    <property type="nucleotide sequence ID" value="NZ_QEIM01000141.1"/>
</dbReference>
<protein>
    <submittedName>
        <fullName evidence="2">GNAT family N-acetyltransferase</fullName>
    </submittedName>
</protein>